<keyword evidence="2" id="KW-1185">Reference proteome</keyword>
<dbReference type="EMBL" id="QNRF01000007">
    <property type="protein sequence ID" value="RBO81899.1"/>
    <property type="molecule type" value="Genomic_DNA"/>
</dbReference>
<name>A0A366CXE7_9GAMM</name>
<evidence type="ECO:0000313" key="2">
    <source>
        <dbReference type="Proteomes" id="UP000252086"/>
    </source>
</evidence>
<sequence>MIKMRILSPSCPLVVYALLVCLLSGCGKTLNLVEKTAGKYVPFYSYDKTLLTSIKLQAEANSNNNLPTALDIVFIFDAKSISALMDLSGPDWFSNKASLALLYQQKISVLSYEVVPQTAPMTLTLPAQYYQAYGVLLFANYLDEPGQYLADISQFKQLLITLQQHGYQLEEQAL</sequence>
<evidence type="ECO:0008006" key="3">
    <source>
        <dbReference type="Google" id="ProtNLM"/>
    </source>
</evidence>
<reference evidence="1 2" key="1">
    <citation type="submission" date="2018-06" db="EMBL/GenBank/DDBJ databases">
        <title>Genomic Encyclopedia of Type Strains, Phase III (KMG-III): the genomes of soil and plant-associated and newly described type strains.</title>
        <authorList>
            <person name="Whitman W."/>
        </authorList>
    </citation>
    <scope>NUCLEOTIDE SEQUENCE [LARGE SCALE GENOMIC DNA]</scope>
    <source>
        <strain evidence="1 2">CECT 7732</strain>
    </source>
</reference>
<gene>
    <name evidence="1" type="ORF">DFP76_10742</name>
</gene>
<dbReference type="PROSITE" id="PS51257">
    <property type="entry name" value="PROKAR_LIPOPROTEIN"/>
    <property type="match status" value="1"/>
</dbReference>
<comment type="caution">
    <text evidence="1">The sequence shown here is derived from an EMBL/GenBank/DDBJ whole genome shotgun (WGS) entry which is preliminary data.</text>
</comment>
<dbReference type="AlphaFoldDB" id="A0A366CXE7"/>
<organism evidence="1 2">
    <name type="scientific">Marinomonas aquiplantarum</name>
    <dbReference type="NCBI Taxonomy" id="491951"/>
    <lineage>
        <taxon>Bacteria</taxon>
        <taxon>Pseudomonadati</taxon>
        <taxon>Pseudomonadota</taxon>
        <taxon>Gammaproteobacteria</taxon>
        <taxon>Oceanospirillales</taxon>
        <taxon>Oceanospirillaceae</taxon>
        <taxon>Marinomonas</taxon>
    </lineage>
</organism>
<evidence type="ECO:0000313" key="1">
    <source>
        <dbReference type="EMBL" id="RBO81899.1"/>
    </source>
</evidence>
<proteinExistence type="predicted"/>
<accession>A0A366CXE7</accession>
<dbReference type="Proteomes" id="UP000252086">
    <property type="component" value="Unassembled WGS sequence"/>
</dbReference>
<protein>
    <recommendedName>
        <fullName evidence="3">Type VI secretion system protein</fullName>
    </recommendedName>
</protein>